<dbReference type="RefSeq" id="WP_061776810.1">
    <property type="nucleotide sequence ID" value="NZ_AYZH01000015.1"/>
</dbReference>
<dbReference type="SUPFAM" id="SSF47413">
    <property type="entry name" value="lambda repressor-like DNA-binding domains"/>
    <property type="match status" value="1"/>
</dbReference>
<dbReference type="InterPro" id="IPR010982">
    <property type="entry name" value="Lambda_DNA-bd_dom_sf"/>
</dbReference>
<dbReference type="PANTHER" id="PTHR37038">
    <property type="entry name" value="TRANSCRIPTIONAL REGULATOR-RELATED"/>
    <property type="match status" value="1"/>
</dbReference>
<comment type="caution">
    <text evidence="2">The sequence shown here is derived from an EMBL/GenBank/DDBJ whole genome shotgun (WGS) entry which is preliminary data.</text>
</comment>
<keyword evidence="3" id="KW-1185">Reference proteome</keyword>
<protein>
    <submittedName>
        <fullName evidence="2">XRE family transcriptional regulator</fullName>
    </submittedName>
</protein>
<evidence type="ECO:0000313" key="3">
    <source>
        <dbReference type="Proteomes" id="UP000051589"/>
    </source>
</evidence>
<gene>
    <name evidence="2" type="ORF">FD13_GL000574</name>
</gene>
<dbReference type="OrthoDB" id="1150409at2"/>
<dbReference type="PROSITE" id="PS50943">
    <property type="entry name" value="HTH_CROC1"/>
    <property type="match status" value="1"/>
</dbReference>
<reference evidence="2 3" key="1">
    <citation type="journal article" date="2015" name="Genome Announc.">
        <title>Expanding the biotechnology potential of lactobacilli through comparative genomics of 213 strains and associated genera.</title>
        <authorList>
            <person name="Sun Z."/>
            <person name="Harris H.M."/>
            <person name="McCann A."/>
            <person name="Guo C."/>
            <person name="Argimon S."/>
            <person name="Zhang W."/>
            <person name="Yang X."/>
            <person name="Jeffery I.B."/>
            <person name="Cooney J.C."/>
            <person name="Kagawa T.F."/>
            <person name="Liu W."/>
            <person name="Song Y."/>
            <person name="Salvetti E."/>
            <person name="Wrobel A."/>
            <person name="Rasinkangas P."/>
            <person name="Parkhill J."/>
            <person name="Rea M.C."/>
            <person name="O'Sullivan O."/>
            <person name="Ritari J."/>
            <person name="Douillard F.P."/>
            <person name="Paul Ross R."/>
            <person name="Yang R."/>
            <person name="Briner A.E."/>
            <person name="Felis G.E."/>
            <person name="de Vos W.M."/>
            <person name="Barrangou R."/>
            <person name="Klaenhammer T.R."/>
            <person name="Caufield P.W."/>
            <person name="Cui Y."/>
            <person name="Zhang H."/>
            <person name="O'Toole P.W."/>
        </authorList>
    </citation>
    <scope>NUCLEOTIDE SEQUENCE [LARGE SCALE GENOMIC DNA]</scope>
    <source>
        <strain evidence="2 3">DSM 21775</strain>
    </source>
</reference>
<dbReference type="GO" id="GO:0003677">
    <property type="term" value="F:DNA binding"/>
    <property type="evidence" value="ECO:0007669"/>
    <property type="project" value="InterPro"/>
</dbReference>
<dbReference type="CDD" id="cd00093">
    <property type="entry name" value="HTH_XRE"/>
    <property type="match status" value="1"/>
</dbReference>
<feature type="domain" description="HTH cro/C1-type" evidence="1">
    <location>
        <begin position="8"/>
        <end position="61"/>
    </location>
</feature>
<dbReference type="InterPro" id="IPR011990">
    <property type="entry name" value="TPR-like_helical_dom_sf"/>
</dbReference>
<accession>A0A0R2DD04</accession>
<dbReference type="Proteomes" id="UP000051589">
    <property type="component" value="Unassembled WGS sequence"/>
</dbReference>
<dbReference type="Pfam" id="PF01381">
    <property type="entry name" value="HTH_3"/>
    <property type="match status" value="1"/>
</dbReference>
<dbReference type="SUPFAM" id="SSF48452">
    <property type="entry name" value="TPR-like"/>
    <property type="match status" value="1"/>
</dbReference>
<dbReference type="PANTHER" id="PTHR37038:SF14">
    <property type="entry name" value="TRANSCRIPTIONAL ACTIVATOR"/>
    <property type="match status" value="1"/>
</dbReference>
<dbReference type="STRING" id="1423803.FD13_GL000574"/>
<dbReference type="SMART" id="SM00530">
    <property type="entry name" value="HTH_XRE"/>
    <property type="match status" value="1"/>
</dbReference>
<dbReference type="InterPro" id="IPR053163">
    <property type="entry name" value="HTH-type_regulator_Rgg"/>
</dbReference>
<evidence type="ECO:0000259" key="1">
    <source>
        <dbReference type="PROSITE" id="PS50943"/>
    </source>
</evidence>
<dbReference type="Gene3D" id="1.25.40.10">
    <property type="entry name" value="Tetratricopeptide repeat domain"/>
    <property type="match status" value="1"/>
</dbReference>
<proteinExistence type="predicted"/>
<organism evidence="2 3">
    <name type="scientific">Levilactobacillus senmaizukei DSM 21775 = NBRC 103853</name>
    <dbReference type="NCBI Taxonomy" id="1423803"/>
    <lineage>
        <taxon>Bacteria</taxon>
        <taxon>Bacillati</taxon>
        <taxon>Bacillota</taxon>
        <taxon>Bacilli</taxon>
        <taxon>Lactobacillales</taxon>
        <taxon>Lactobacillaceae</taxon>
        <taxon>Levilactobacillus</taxon>
    </lineage>
</organism>
<dbReference type="InterPro" id="IPR001387">
    <property type="entry name" value="Cro/C1-type_HTH"/>
</dbReference>
<evidence type="ECO:0000313" key="2">
    <source>
        <dbReference type="EMBL" id="KRN01745.1"/>
    </source>
</evidence>
<dbReference type="AlphaFoldDB" id="A0A0R2DD04"/>
<sequence>MRLLGSKVKQYRKQKNLSQQELADGICTQATVSLMEKKNKVPSIKIILQICRRLNVSLNDVLSGLGSGMDEQFEAISLAIRKGDYLSADGLLGKLNMSNVQNSFDRERYHYYRGFVELGAKQRPDEAIFHFNLLLHRSYRMPWDLYAIVGNVGMAAAYMERHELEKARYYLNEAMTYLDDFEWHDEANFKRLIWARYRMAQMYLELEQPQLVIENVESALTAVKHQASLYLIDVLYEVRGQAEQALLATAAAKRSLMIAKTLALVTHNVALQERLAPSLGSLVAD</sequence>
<dbReference type="PATRIC" id="fig|1423803.3.peg.570"/>
<name>A0A0R2DD04_9LACO</name>
<dbReference type="EMBL" id="AYZH01000015">
    <property type="protein sequence ID" value="KRN01745.1"/>
    <property type="molecule type" value="Genomic_DNA"/>
</dbReference>